<gene>
    <name evidence="1" type="ORF">GCM10010145_69170</name>
</gene>
<dbReference type="RefSeq" id="WP_308429856.1">
    <property type="nucleotide sequence ID" value="NZ_BMQK01000034.1"/>
</dbReference>
<name>A0A918BUX1_9ACTN</name>
<comment type="caution">
    <text evidence="1">The sequence shown here is derived from an EMBL/GenBank/DDBJ whole genome shotgun (WGS) entry which is preliminary data.</text>
</comment>
<reference evidence="1" key="1">
    <citation type="journal article" date="2014" name="Int. J. Syst. Evol. Microbiol.">
        <title>Complete genome sequence of Corynebacterium casei LMG S-19264T (=DSM 44701T), isolated from a smear-ripened cheese.</title>
        <authorList>
            <consortium name="US DOE Joint Genome Institute (JGI-PGF)"/>
            <person name="Walter F."/>
            <person name="Albersmeier A."/>
            <person name="Kalinowski J."/>
            <person name="Ruckert C."/>
        </authorList>
    </citation>
    <scope>NUCLEOTIDE SEQUENCE</scope>
    <source>
        <strain evidence="1">JCM 3131</strain>
    </source>
</reference>
<reference evidence="1" key="2">
    <citation type="submission" date="2020-09" db="EMBL/GenBank/DDBJ databases">
        <authorList>
            <person name="Sun Q."/>
            <person name="Ohkuma M."/>
        </authorList>
    </citation>
    <scope>NUCLEOTIDE SEQUENCE</scope>
    <source>
        <strain evidence="1">JCM 3131</strain>
    </source>
</reference>
<organism evidence="1 2">
    <name type="scientific">Streptomyces ruber</name>
    <dbReference type="NCBI Taxonomy" id="83378"/>
    <lineage>
        <taxon>Bacteria</taxon>
        <taxon>Bacillati</taxon>
        <taxon>Actinomycetota</taxon>
        <taxon>Actinomycetes</taxon>
        <taxon>Kitasatosporales</taxon>
        <taxon>Streptomycetaceae</taxon>
        <taxon>Streptomyces</taxon>
    </lineage>
</organism>
<keyword evidence="2" id="KW-1185">Reference proteome</keyword>
<sequence>MAAAAEAYWCTYGRSWTSVKATYELTVTPDEKSMLAKMLDTCTP</sequence>
<accession>A0A918BUX1</accession>
<dbReference type="AlphaFoldDB" id="A0A918BUX1"/>
<protein>
    <submittedName>
        <fullName evidence="1">Uncharacterized protein</fullName>
    </submittedName>
</protein>
<proteinExistence type="predicted"/>
<dbReference type="EMBL" id="BMQK01000034">
    <property type="protein sequence ID" value="GGQ89872.1"/>
    <property type="molecule type" value="Genomic_DNA"/>
</dbReference>
<evidence type="ECO:0000313" key="1">
    <source>
        <dbReference type="EMBL" id="GGQ89872.1"/>
    </source>
</evidence>
<evidence type="ECO:0000313" key="2">
    <source>
        <dbReference type="Proteomes" id="UP000620156"/>
    </source>
</evidence>
<dbReference type="Proteomes" id="UP000620156">
    <property type="component" value="Unassembled WGS sequence"/>
</dbReference>